<dbReference type="EMBL" id="JACAZI010000003">
    <property type="protein sequence ID" value="KAF7364580.1"/>
    <property type="molecule type" value="Genomic_DNA"/>
</dbReference>
<keyword evidence="1" id="KW-0472">Membrane</keyword>
<feature type="transmembrane region" description="Helical" evidence="1">
    <location>
        <begin position="183"/>
        <end position="204"/>
    </location>
</feature>
<protein>
    <recommendedName>
        <fullName evidence="2">DUF6535 domain-containing protein</fullName>
    </recommendedName>
</protein>
<dbReference type="Pfam" id="PF20153">
    <property type="entry name" value="DUF6535"/>
    <property type="match status" value="1"/>
</dbReference>
<evidence type="ECO:0000313" key="4">
    <source>
        <dbReference type="Proteomes" id="UP000620124"/>
    </source>
</evidence>
<evidence type="ECO:0000256" key="1">
    <source>
        <dbReference type="SAM" id="Phobius"/>
    </source>
</evidence>
<proteinExistence type="predicted"/>
<reference evidence="3" key="1">
    <citation type="submission" date="2020-05" db="EMBL/GenBank/DDBJ databases">
        <title>Mycena genomes resolve the evolution of fungal bioluminescence.</title>
        <authorList>
            <person name="Tsai I.J."/>
        </authorList>
    </citation>
    <scope>NUCLEOTIDE SEQUENCE</scope>
    <source>
        <strain evidence="3">CCC161011</strain>
    </source>
</reference>
<name>A0A8H6YVF1_9AGAR</name>
<feature type="transmembrane region" description="Helical" evidence="1">
    <location>
        <begin position="210"/>
        <end position="234"/>
    </location>
</feature>
<accession>A0A8H6YVF1</accession>
<organism evidence="3 4">
    <name type="scientific">Mycena venus</name>
    <dbReference type="NCBI Taxonomy" id="2733690"/>
    <lineage>
        <taxon>Eukaryota</taxon>
        <taxon>Fungi</taxon>
        <taxon>Dikarya</taxon>
        <taxon>Basidiomycota</taxon>
        <taxon>Agaricomycotina</taxon>
        <taxon>Agaricomycetes</taxon>
        <taxon>Agaricomycetidae</taxon>
        <taxon>Agaricales</taxon>
        <taxon>Marasmiineae</taxon>
        <taxon>Mycenaceae</taxon>
        <taxon>Mycena</taxon>
    </lineage>
</organism>
<dbReference type="InterPro" id="IPR045338">
    <property type="entry name" value="DUF6535"/>
</dbReference>
<evidence type="ECO:0000313" key="3">
    <source>
        <dbReference type="EMBL" id="KAF7364580.1"/>
    </source>
</evidence>
<comment type="caution">
    <text evidence="3">The sequence shown here is derived from an EMBL/GenBank/DDBJ whole genome shotgun (WGS) entry which is preliminary data.</text>
</comment>
<keyword evidence="1" id="KW-0812">Transmembrane</keyword>
<feature type="domain" description="DUF6535" evidence="2">
    <location>
        <begin position="27"/>
        <end position="204"/>
    </location>
</feature>
<keyword evidence="1" id="KW-1133">Transmembrane helix</keyword>
<dbReference type="AlphaFoldDB" id="A0A8H6YVF1"/>
<sequence>MAFIRSDKEYAEKIVDPSEEAAAAKLWALYVSEAAKYDKALVESWKSDMEGMLIFAGLFSASLTAFIIESYKTLRPDSGDSTVQLLTQISLQLAAAANGSSTFHAPAPTPFRPPTTSLVCNALWFISLGLSLTCALIATLLEQWARDFLYRAEMRSAPVIRARIFSYLYYGLKRFNMHTVVDIIPLLLHTSLLFFYAGLITFLLPINLGIAALVASLLLIVVATYSLLTLLPLWHSDCPYRTPLSGIFWRVSTNLRALWRRRRQETTPENSDSLHSSSSTETLVEVISDRAMAVSDARSARDYRALVWTVKSLADDVELEPFVAAIPDILWGPRFRRHSYDEHIQSLMRNPNLKLLSRIQDLLRSCESGLLLPEASSRRRVACYKALWAIASIQGRPAPSNYQEALDFSALCSYLNSDLWAYISGQTKAIRGGSATRRALLRLIDDFCAHTPHRILFRALAQAATLQSPPYQWTHTTKLIQLDPSPSYSALRDDLERALWSVAGHNHNPSFIGSKTHHWVDTVVRELYSWWREDRTGDGPPVPVPRSIIHYLNSREADEAVMLLLSGGSFISLLSAFPITVSRGPYSPWPIVSSAEVCDEVLASLWRVASLVGGHNLPIELCETILDAVSTAASGSSSIALSVTALIKGLVFDSLSHPRSGSDAESALEHWLLPTETAVVLANSDPDPEVRSDQEPPNIQLLHDRIVEARVALLADFLDTCHSPDSDSLPFKAIETLANINTSVPRAQIHAAHQVRFARALHRVVQSASGTVCQWCGGFNSRRGVTRCTRKWEHIPGVCESSRWFRFERKTASCLVGRFDRAESGQTDFVRFSGG</sequence>
<dbReference type="OrthoDB" id="3049770at2759"/>
<evidence type="ECO:0000259" key="2">
    <source>
        <dbReference type="Pfam" id="PF20153"/>
    </source>
</evidence>
<feature type="transmembrane region" description="Helical" evidence="1">
    <location>
        <begin position="122"/>
        <end position="141"/>
    </location>
</feature>
<dbReference type="Proteomes" id="UP000620124">
    <property type="component" value="Unassembled WGS sequence"/>
</dbReference>
<gene>
    <name evidence="3" type="ORF">MVEN_00327000</name>
</gene>
<keyword evidence="4" id="KW-1185">Reference proteome</keyword>